<proteinExistence type="predicted"/>
<dbReference type="Proteomes" id="UP000805193">
    <property type="component" value="Unassembled WGS sequence"/>
</dbReference>
<sequence>MNTRFPDLKMCHLPALAMLVDPRYKDACYIYIQKPEKMWALNLLTKEAEDTITHDERDENDDAASSASQCLEDTAGDSVWSAFANLNSNATPQWGPTVADEAAD</sequence>
<evidence type="ECO:0000313" key="1">
    <source>
        <dbReference type="EMBL" id="KAG0410687.1"/>
    </source>
</evidence>
<organism evidence="1 2">
    <name type="scientific">Ixodes persulcatus</name>
    <name type="common">Taiga tick</name>
    <dbReference type="NCBI Taxonomy" id="34615"/>
    <lineage>
        <taxon>Eukaryota</taxon>
        <taxon>Metazoa</taxon>
        <taxon>Ecdysozoa</taxon>
        <taxon>Arthropoda</taxon>
        <taxon>Chelicerata</taxon>
        <taxon>Arachnida</taxon>
        <taxon>Acari</taxon>
        <taxon>Parasitiformes</taxon>
        <taxon>Ixodida</taxon>
        <taxon>Ixodoidea</taxon>
        <taxon>Ixodidae</taxon>
        <taxon>Ixodinae</taxon>
        <taxon>Ixodes</taxon>
    </lineage>
</organism>
<dbReference type="EMBL" id="JABSTQ010011498">
    <property type="protein sequence ID" value="KAG0410687.1"/>
    <property type="molecule type" value="Genomic_DNA"/>
</dbReference>
<evidence type="ECO:0000313" key="2">
    <source>
        <dbReference type="Proteomes" id="UP000805193"/>
    </source>
</evidence>
<name>A0AC60NUA2_IXOPE</name>
<comment type="caution">
    <text evidence="1">The sequence shown here is derived from an EMBL/GenBank/DDBJ whole genome shotgun (WGS) entry which is preliminary data.</text>
</comment>
<reference evidence="1 2" key="1">
    <citation type="journal article" date="2020" name="Cell">
        <title>Large-Scale Comparative Analyses of Tick Genomes Elucidate Their Genetic Diversity and Vector Capacities.</title>
        <authorList>
            <consortium name="Tick Genome and Microbiome Consortium (TIGMIC)"/>
            <person name="Jia N."/>
            <person name="Wang J."/>
            <person name="Shi W."/>
            <person name="Du L."/>
            <person name="Sun Y."/>
            <person name="Zhan W."/>
            <person name="Jiang J.F."/>
            <person name="Wang Q."/>
            <person name="Zhang B."/>
            <person name="Ji P."/>
            <person name="Bell-Sakyi L."/>
            <person name="Cui X.M."/>
            <person name="Yuan T.T."/>
            <person name="Jiang B.G."/>
            <person name="Yang W.F."/>
            <person name="Lam T.T."/>
            <person name="Chang Q.C."/>
            <person name="Ding S.J."/>
            <person name="Wang X.J."/>
            <person name="Zhu J.G."/>
            <person name="Ruan X.D."/>
            <person name="Zhao L."/>
            <person name="Wei J.T."/>
            <person name="Ye R.Z."/>
            <person name="Que T.C."/>
            <person name="Du C.H."/>
            <person name="Zhou Y.H."/>
            <person name="Cheng J.X."/>
            <person name="Dai P.F."/>
            <person name="Guo W.B."/>
            <person name="Han X.H."/>
            <person name="Huang E.J."/>
            <person name="Li L.F."/>
            <person name="Wei W."/>
            <person name="Gao Y.C."/>
            <person name="Liu J.Z."/>
            <person name="Shao H.Z."/>
            <person name="Wang X."/>
            <person name="Wang C.C."/>
            <person name="Yang T.C."/>
            <person name="Huo Q.B."/>
            <person name="Li W."/>
            <person name="Chen H.Y."/>
            <person name="Chen S.E."/>
            <person name="Zhou L.G."/>
            <person name="Ni X.B."/>
            <person name="Tian J.H."/>
            <person name="Sheng Y."/>
            <person name="Liu T."/>
            <person name="Pan Y.S."/>
            <person name="Xia L.Y."/>
            <person name="Li J."/>
            <person name="Zhao F."/>
            <person name="Cao W.C."/>
        </authorList>
    </citation>
    <scope>NUCLEOTIDE SEQUENCE [LARGE SCALE GENOMIC DNA]</scope>
    <source>
        <strain evidence="1">Iper-2018</strain>
    </source>
</reference>
<accession>A0AC60NUA2</accession>
<keyword evidence="2" id="KW-1185">Reference proteome</keyword>
<gene>
    <name evidence="1" type="ORF">HPB47_012193</name>
</gene>
<protein>
    <submittedName>
        <fullName evidence="1">Uncharacterized protein</fullName>
    </submittedName>
</protein>